<organism evidence="1 2">
    <name type="scientific">Mycobacterium tuberculosis (strain CDC 1551 / Oshkosh)</name>
    <dbReference type="NCBI Taxonomy" id="83331"/>
    <lineage>
        <taxon>Bacteria</taxon>
        <taxon>Bacillati</taxon>
        <taxon>Actinomycetota</taxon>
        <taxon>Actinomycetes</taxon>
        <taxon>Mycobacteriales</taxon>
        <taxon>Mycobacteriaceae</taxon>
        <taxon>Mycobacterium</taxon>
        <taxon>Mycobacterium tuberculosis complex</taxon>
    </lineage>
</organism>
<dbReference type="HOGENOM" id="CLU_059899_0_0_11"/>
<evidence type="ECO:0000313" key="1">
    <source>
        <dbReference type="EMBL" id="AAK47597.1"/>
    </source>
</evidence>
<dbReference type="EMBL" id="AE000516">
    <property type="protein sequence ID" value="AAK47597.1"/>
    <property type="molecule type" value="Genomic_DNA"/>
</dbReference>
<accession>Q7D605</accession>
<evidence type="ECO:0000313" key="2">
    <source>
        <dbReference type="Proteomes" id="UP000001020"/>
    </source>
</evidence>
<proteinExistence type="predicted"/>
<dbReference type="Proteomes" id="UP000001020">
    <property type="component" value="Chromosome"/>
</dbReference>
<dbReference type="KEGG" id="mtc:MT3258"/>
<name>Q7D605_MYCTO</name>
<keyword evidence="2" id="KW-1185">Reference proteome</keyword>
<protein>
    <submittedName>
        <fullName evidence="1">Uncharacterized protein</fullName>
    </submittedName>
</protein>
<sequence>MGMRVHAHRCAASALRRDREARRCGVAVLSRRLDEASSWRGALMPQMLGPLDEYPLHQLPQPIAWPGSSDRNFYDRSYFNAHDRTGNIFLITGIGYYPNLGVKDAFVLIRRADIQTAVHLSDAIDSDRLHQHVNGYRVEVVEPLRKLRIVLDETEGVAADLTWEGLFDVVQEQPHVLRSGNRVTLDAQRFAQLGTWSGRIVVDGERIAVDPATWLGSRDRSWGIRPVGEPEPAGRPADPPFEGMWWLYVPLAFDDFAVVLIIQEEPDGFRSLNDCTRIWRDGHVEQLGWPRVRIHYRSGTRIPTGATIEASTPDGAPVHFDVESKLAVPTHVGGGYGGDSDWSHGMWKGEKFVERRTYDMTDPTIIARAGFGVIDHVGRALCRDGDGNPVQGWGLFEHGALGRHDPSGFADWSTLAP</sequence>
<dbReference type="SUPFAM" id="SSF159245">
    <property type="entry name" value="AttH-like"/>
    <property type="match status" value="1"/>
</dbReference>
<gene>
    <name evidence="1" type="ordered locus">MT3258</name>
</gene>
<reference evidence="1 2" key="1">
    <citation type="journal article" date="2002" name="J. Bacteriol.">
        <title>Whole-genome comparison of Mycobacterium tuberculosis clinical and laboratory strains.</title>
        <authorList>
            <person name="Fleischmann R.D."/>
            <person name="Alland D."/>
            <person name="Eisen J.A."/>
            <person name="Carpenter L."/>
            <person name="White O."/>
            <person name="Peterson J."/>
            <person name="DeBoy R."/>
            <person name="Dodson R."/>
            <person name="Gwinn M."/>
            <person name="Haft D."/>
            <person name="Hickey E."/>
            <person name="Kolonay J.F."/>
            <person name="Nelson W.C."/>
            <person name="Umayam L.A."/>
            <person name="Ermolaeva M."/>
            <person name="Salzberg S.L."/>
            <person name="Delcher A."/>
            <person name="Utterback T."/>
            <person name="Weidman J."/>
            <person name="Khouri H."/>
            <person name="Gill J."/>
            <person name="Mikula A."/>
            <person name="Bishai W."/>
            <person name="Jacobs Jr W.R.Jr."/>
            <person name="Venter J.C."/>
            <person name="Fraser C.M."/>
        </authorList>
    </citation>
    <scope>NUCLEOTIDE SEQUENCE [LARGE SCALE GENOMIC DNA]</scope>
    <source>
        <strain evidence="2">CDC 1551 / Oshkosh</strain>
    </source>
</reference>
<dbReference type="AlphaFoldDB" id="Q7D605"/>